<dbReference type="InterPro" id="IPR014756">
    <property type="entry name" value="Ig_E-set"/>
</dbReference>
<sequence length="736" mass="79447">MAPRAFVGAAVAAALFLSPATGHLFNCPTYETVWTTPEGKEYGICDNTDYKNGGSSLEVLECVNSTQNCLRLCDAHPKCEKAVYDKKTRFCHIKDNSKTDDMDWADDNRFDVIHRDYHSGLPDGSALTSCPSTGAGYRTRGGVSFSVCSKTDYTGPNSQTIPNTPNPHACADLCAGSKTCKKAVYDTTGKICYFKDNKAALKWVVDARFISFHVGPYTDAELPEAPETPETPETPEKPEANSTAATLGQWSDVIDLPLIPVAAYIVPAYPEPDRMLFFSSWGKTAFGGSSGKTQYGDYNFVTGAISEREVADTRHDMFCPGISQLADGRVFITGGSDADVVSIYDPATNQFTRGPNMKIPRGYQTSTILSDGRVFTIGGAYSGSREAKNGEVYDPATEEWTYLPDADAQVMRTTDHEGVWREDNHGWLFGWKNASVFQAGPSMEQHWYGTEGTGSVLAAGTRDTIDDAMCGIWAMYDATRGKIFSAGGSPEYTNSDATTRAHITTIGEPYEPSKVERVADMGAPRGFANAVVLPDGTILVTGGQRRSIVFTNTAAVLEAELFNPTTKKWTQLAAQAVPRNYHSVSILMPDGTVFSGGGGLCYVSTIGGSTDNCDKTVDHPNGEIFSPPYLFNADGSRAERPVVSGLSQDSVRAGASLSFTVTGAVESFAIIRMGTVTHSVNSDQRRIPLEDFESKDGVYTVQLPTDSGVLLPGYYYLFAMSPQGTPSVAKSVHVEL</sequence>
<reference evidence="4" key="1">
    <citation type="journal article" date="2021" name="Nat. Commun.">
        <title>Genetic determinants of endophytism in the Arabidopsis root mycobiome.</title>
        <authorList>
            <person name="Mesny F."/>
            <person name="Miyauchi S."/>
            <person name="Thiergart T."/>
            <person name="Pickel B."/>
            <person name="Atanasova L."/>
            <person name="Karlsson M."/>
            <person name="Huettel B."/>
            <person name="Barry K.W."/>
            <person name="Haridas S."/>
            <person name="Chen C."/>
            <person name="Bauer D."/>
            <person name="Andreopoulos W."/>
            <person name="Pangilinan J."/>
            <person name="LaButti K."/>
            <person name="Riley R."/>
            <person name="Lipzen A."/>
            <person name="Clum A."/>
            <person name="Drula E."/>
            <person name="Henrissat B."/>
            <person name="Kohler A."/>
            <person name="Grigoriev I.V."/>
            <person name="Martin F.M."/>
            <person name="Hacquard S."/>
        </authorList>
    </citation>
    <scope>NUCLEOTIDE SEQUENCE</scope>
    <source>
        <strain evidence="4">MPI-CAGE-AT-0016</strain>
    </source>
</reference>
<dbReference type="InterPro" id="IPR037293">
    <property type="entry name" value="Gal_Oxidase_central_sf"/>
</dbReference>
<evidence type="ECO:0000259" key="3">
    <source>
        <dbReference type="PROSITE" id="PS50948"/>
    </source>
</evidence>
<dbReference type="Proteomes" id="UP000813385">
    <property type="component" value="Unassembled WGS sequence"/>
</dbReference>
<dbReference type="InterPro" id="IPR003609">
    <property type="entry name" value="Pan_app"/>
</dbReference>
<dbReference type="Pfam" id="PF09118">
    <property type="entry name" value="GO-like_E_set"/>
    <property type="match status" value="1"/>
</dbReference>
<dbReference type="PROSITE" id="PS50948">
    <property type="entry name" value="PAN"/>
    <property type="match status" value="1"/>
</dbReference>
<dbReference type="InterPro" id="IPR006652">
    <property type="entry name" value="Kelch_1"/>
</dbReference>
<dbReference type="InterPro" id="IPR013783">
    <property type="entry name" value="Ig-like_fold"/>
</dbReference>
<evidence type="ECO:0000313" key="5">
    <source>
        <dbReference type="Proteomes" id="UP000813385"/>
    </source>
</evidence>
<dbReference type="SMART" id="SM00612">
    <property type="entry name" value="Kelch"/>
    <property type="match status" value="3"/>
</dbReference>
<comment type="caution">
    <text evidence="4">The sequence shown here is derived from an EMBL/GenBank/DDBJ whole genome shotgun (WGS) entry which is preliminary data.</text>
</comment>
<protein>
    <submittedName>
        <fullName evidence="4">Galactose oxidase</fullName>
    </submittedName>
</protein>
<feature type="domain" description="Apple" evidence="3">
    <location>
        <begin position="45"/>
        <end position="117"/>
    </location>
</feature>
<feature type="region of interest" description="Disordered" evidence="1">
    <location>
        <begin position="220"/>
        <end position="244"/>
    </location>
</feature>
<feature type="chain" id="PRO_5035424419" evidence="2">
    <location>
        <begin position="23"/>
        <end position="736"/>
    </location>
</feature>
<dbReference type="OrthoDB" id="2019572at2759"/>
<feature type="signal peptide" evidence="2">
    <location>
        <begin position="1"/>
        <end position="22"/>
    </location>
</feature>
<evidence type="ECO:0000256" key="1">
    <source>
        <dbReference type="SAM" id="MobiDB-lite"/>
    </source>
</evidence>
<dbReference type="Pfam" id="PF01344">
    <property type="entry name" value="Kelch_1"/>
    <property type="match status" value="1"/>
</dbReference>
<keyword evidence="2" id="KW-0732">Signal</keyword>
<dbReference type="Gene3D" id="2.130.10.80">
    <property type="entry name" value="Galactose oxidase/kelch, beta-propeller"/>
    <property type="match status" value="1"/>
</dbReference>
<evidence type="ECO:0000313" key="4">
    <source>
        <dbReference type="EMBL" id="KAH7353926.1"/>
    </source>
</evidence>
<dbReference type="Pfam" id="PF00024">
    <property type="entry name" value="PAN_1"/>
    <property type="match status" value="2"/>
</dbReference>
<dbReference type="PANTHER" id="PTHR32208:SF56">
    <property type="entry name" value="GALACTOSE OXIDASE-RELATED"/>
    <property type="match status" value="1"/>
</dbReference>
<evidence type="ECO:0000256" key="2">
    <source>
        <dbReference type="SAM" id="SignalP"/>
    </source>
</evidence>
<dbReference type="Gene3D" id="2.60.40.10">
    <property type="entry name" value="Immunoglobulins"/>
    <property type="match status" value="1"/>
</dbReference>
<dbReference type="InterPro" id="IPR011043">
    <property type="entry name" value="Gal_Oxase/kelch_b-propeller"/>
</dbReference>
<dbReference type="SUPFAM" id="SSF81296">
    <property type="entry name" value="E set domains"/>
    <property type="match status" value="1"/>
</dbReference>
<organism evidence="4 5">
    <name type="scientific">Plectosphaerella cucumerina</name>
    <dbReference type="NCBI Taxonomy" id="40658"/>
    <lineage>
        <taxon>Eukaryota</taxon>
        <taxon>Fungi</taxon>
        <taxon>Dikarya</taxon>
        <taxon>Ascomycota</taxon>
        <taxon>Pezizomycotina</taxon>
        <taxon>Sordariomycetes</taxon>
        <taxon>Hypocreomycetidae</taxon>
        <taxon>Glomerellales</taxon>
        <taxon>Plectosphaerellaceae</taxon>
        <taxon>Plectosphaerella</taxon>
    </lineage>
</organism>
<name>A0A8K0TEE6_9PEZI</name>
<gene>
    <name evidence="4" type="ORF">B0T11DRAFT_121860</name>
</gene>
<dbReference type="SUPFAM" id="SSF50965">
    <property type="entry name" value="Galactose oxidase, central domain"/>
    <property type="match status" value="1"/>
</dbReference>
<dbReference type="AlphaFoldDB" id="A0A8K0TEE6"/>
<proteinExistence type="predicted"/>
<accession>A0A8K0TEE6</accession>
<dbReference type="CDD" id="cd02851">
    <property type="entry name" value="E_set_GO_C"/>
    <property type="match status" value="1"/>
</dbReference>
<dbReference type="PANTHER" id="PTHR32208">
    <property type="entry name" value="SECRETED PROTEIN-RELATED"/>
    <property type="match status" value="1"/>
</dbReference>
<dbReference type="EMBL" id="JAGPXD010000005">
    <property type="protein sequence ID" value="KAH7353926.1"/>
    <property type="molecule type" value="Genomic_DNA"/>
</dbReference>
<keyword evidence="5" id="KW-1185">Reference proteome</keyword>
<dbReference type="Gene3D" id="3.50.4.10">
    <property type="entry name" value="Hepatocyte Growth Factor"/>
    <property type="match status" value="1"/>
</dbReference>
<dbReference type="InterPro" id="IPR015202">
    <property type="entry name" value="GO-like_E_set"/>
</dbReference>